<dbReference type="AlphaFoldDB" id="B1T4R7"/>
<accession>B1T4R7</accession>
<keyword evidence="3 6" id="KW-1133">Transmembrane helix</keyword>
<dbReference type="InterPro" id="IPR035906">
    <property type="entry name" value="MetI-like_sf"/>
</dbReference>
<name>B1T4R7_9BURK</name>
<reference evidence="7 8" key="1">
    <citation type="submission" date="2008-03" db="EMBL/GenBank/DDBJ databases">
        <title>Sequencing of the draft genome and assembly of Burkholderia ambifaria MEX-5.</title>
        <authorList>
            <consortium name="US DOE Joint Genome Institute (JGI-PGF)"/>
            <person name="Copeland A."/>
            <person name="Lucas S."/>
            <person name="Lapidus A."/>
            <person name="Glavina del Rio T."/>
            <person name="Dalin E."/>
            <person name="Tice H."/>
            <person name="Bruce D."/>
            <person name="Goodwin L."/>
            <person name="Pitluck S."/>
            <person name="Larimer F."/>
            <person name="Land M.L."/>
            <person name="Hauser L."/>
            <person name="Tiedje J."/>
            <person name="Richardson P."/>
        </authorList>
    </citation>
    <scope>NUCLEOTIDE SEQUENCE [LARGE SCALE GENOMIC DNA]</scope>
    <source>
        <strain evidence="7 8">MEX-5</strain>
    </source>
</reference>
<dbReference type="EMBL" id="ABLK01000077">
    <property type="protein sequence ID" value="EDT41428.1"/>
    <property type="molecule type" value="Genomic_DNA"/>
</dbReference>
<organism evidence="7 8">
    <name type="scientific">Burkholderia ambifaria MEX-5</name>
    <dbReference type="NCBI Taxonomy" id="396597"/>
    <lineage>
        <taxon>Bacteria</taxon>
        <taxon>Pseudomonadati</taxon>
        <taxon>Pseudomonadota</taxon>
        <taxon>Betaproteobacteria</taxon>
        <taxon>Burkholderiales</taxon>
        <taxon>Burkholderiaceae</taxon>
        <taxon>Burkholderia</taxon>
        <taxon>Burkholderia cepacia complex</taxon>
    </lineage>
</organism>
<evidence type="ECO:0000313" key="8">
    <source>
        <dbReference type="Proteomes" id="UP000004814"/>
    </source>
</evidence>
<feature type="region of interest" description="Disordered" evidence="5">
    <location>
        <begin position="73"/>
        <end position="109"/>
    </location>
</feature>
<evidence type="ECO:0000256" key="2">
    <source>
        <dbReference type="ARBA" id="ARBA00022692"/>
    </source>
</evidence>
<protein>
    <submittedName>
        <fullName evidence="7">Uncharacterized protein</fullName>
    </submittedName>
</protein>
<keyword evidence="2 6" id="KW-0812">Transmembrane</keyword>
<dbReference type="GO" id="GO:0016020">
    <property type="term" value="C:membrane"/>
    <property type="evidence" value="ECO:0007669"/>
    <property type="project" value="UniProtKB-SubCell"/>
</dbReference>
<evidence type="ECO:0000256" key="4">
    <source>
        <dbReference type="ARBA" id="ARBA00023136"/>
    </source>
</evidence>
<keyword evidence="4 6" id="KW-0472">Membrane</keyword>
<evidence type="ECO:0000256" key="1">
    <source>
        <dbReference type="ARBA" id="ARBA00004141"/>
    </source>
</evidence>
<dbReference type="PATRIC" id="fig|396597.7.peg.5271"/>
<dbReference type="Proteomes" id="UP000004814">
    <property type="component" value="Unassembled WGS sequence"/>
</dbReference>
<evidence type="ECO:0000256" key="3">
    <source>
        <dbReference type="ARBA" id="ARBA00022989"/>
    </source>
</evidence>
<evidence type="ECO:0000313" key="7">
    <source>
        <dbReference type="EMBL" id="EDT41428.1"/>
    </source>
</evidence>
<proteinExistence type="predicted"/>
<dbReference type="SUPFAM" id="SSF161098">
    <property type="entry name" value="MetI-like"/>
    <property type="match status" value="1"/>
</dbReference>
<sequence length="109" mass="11260">MAVTTLFQTVPQFAVAVTIVAVLGASLESTIVAIAAVSLPAVARLVRGEFIGLAPSRGTKRVKKCSIRTLSLSRGESATSLPSQKTELSCTHQPQESGLRAGGPRAGQT</sequence>
<evidence type="ECO:0000256" key="6">
    <source>
        <dbReference type="SAM" id="Phobius"/>
    </source>
</evidence>
<gene>
    <name evidence="7" type="ORF">BamMEX5DRAFT_2783</name>
</gene>
<evidence type="ECO:0000256" key="5">
    <source>
        <dbReference type="SAM" id="MobiDB-lite"/>
    </source>
</evidence>
<feature type="compositionally biased region" description="Gly residues" evidence="5">
    <location>
        <begin position="100"/>
        <end position="109"/>
    </location>
</feature>
<comment type="subcellular location">
    <subcellularLocation>
        <location evidence="1">Membrane</location>
        <topology evidence="1">Multi-pass membrane protein</topology>
    </subcellularLocation>
</comment>
<feature type="transmembrane region" description="Helical" evidence="6">
    <location>
        <begin position="12"/>
        <end position="37"/>
    </location>
</feature>
<comment type="caution">
    <text evidence="7">The sequence shown here is derived from an EMBL/GenBank/DDBJ whole genome shotgun (WGS) entry which is preliminary data.</text>
</comment>
<feature type="compositionally biased region" description="Polar residues" evidence="5">
    <location>
        <begin position="73"/>
        <end position="96"/>
    </location>
</feature>